<dbReference type="AlphaFoldDB" id="A0A532UP00"/>
<sequence length="122" mass="13456">MKGWLRRGDVILILILVILGAGSWLAIRFLKDQNSPSAIKIGTSDEKFEIALKDTSLVIPGPLGETEVRIEDKKVWVTKASCPQKLCIRQGKISKPGETIICLPNRIVISIQGKSKLDAITY</sequence>
<keyword evidence="1" id="KW-1133">Transmembrane helix</keyword>
<comment type="caution">
    <text evidence="2">The sequence shown here is derived from an EMBL/GenBank/DDBJ whole genome shotgun (WGS) entry which is preliminary data.</text>
</comment>
<accession>A0A532UP00</accession>
<feature type="transmembrane region" description="Helical" evidence="1">
    <location>
        <begin position="12"/>
        <end position="30"/>
    </location>
</feature>
<evidence type="ECO:0000313" key="2">
    <source>
        <dbReference type="EMBL" id="TKJ36557.1"/>
    </source>
</evidence>
<protein>
    <submittedName>
        <fullName evidence="2">Uncharacterized protein</fullName>
    </submittedName>
</protein>
<dbReference type="InterPro" id="IPR038690">
    <property type="entry name" value="NusG_2_sf"/>
</dbReference>
<dbReference type="EMBL" id="NJBO01000040">
    <property type="protein sequence ID" value="TKJ36557.1"/>
    <property type="molecule type" value="Genomic_DNA"/>
</dbReference>
<dbReference type="CDD" id="cd09910">
    <property type="entry name" value="NGN-insert_like"/>
    <property type="match status" value="1"/>
</dbReference>
<name>A0A532UP00_UNCT6</name>
<keyword evidence="1" id="KW-0472">Membrane</keyword>
<organism evidence="2 3">
    <name type="scientific">candidate division TA06 bacterium B3_TA06</name>
    <dbReference type="NCBI Taxonomy" id="2012487"/>
    <lineage>
        <taxon>Bacteria</taxon>
        <taxon>Bacteria division TA06</taxon>
    </lineage>
</organism>
<keyword evidence="1" id="KW-0812">Transmembrane</keyword>
<dbReference type="Gene3D" id="2.60.320.10">
    <property type="entry name" value="N-utilization substance G protein NusG, insert domain"/>
    <property type="match status" value="1"/>
</dbReference>
<gene>
    <name evidence="2" type="ORF">CEE36_11475</name>
</gene>
<dbReference type="Proteomes" id="UP000317778">
    <property type="component" value="Unassembled WGS sequence"/>
</dbReference>
<evidence type="ECO:0000313" key="3">
    <source>
        <dbReference type="Proteomes" id="UP000317778"/>
    </source>
</evidence>
<evidence type="ECO:0000256" key="1">
    <source>
        <dbReference type="SAM" id="Phobius"/>
    </source>
</evidence>
<dbReference type="SUPFAM" id="SSF82004">
    <property type="entry name" value="N-utilization substance G protein NusG, insert domain"/>
    <property type="match status" value="1"/>
</dbReference>
<dbReference type="Pfam" id="PF07009">
    <property type="entry name" value="NusG_II"/>
    <property type="match status" value="1"/>
</dbReference>
<proteinExistence type="predicted"/>
<reference evidence="2 3" key="1">
    <citation type="submission" date="2017-06" db="EMBL/GenBank/DDBJ databases">
        <title>Novel microbial phyla capable of carbon fixation and sulfur reduction in deep-sea sediments.</title>
        <authorList>
            <person name="Huang J."/>
            <person name="Baker B."/>
            <person name="Wang Y."/>
        </authorList>
    </citation>
    <scope>NUCLEOTIDE SEQUENCE [LARGE SCALE GENOMIC DNA]</scope>
    <source>
        <strain evidence="2">B3_TA06</strain>
    </source>
</reference>